<gene>
    <name evidence="3" type="ORF">DES48_101632</name>
</gene>
<comment type="caution">
    <text evidence="3">The sequence shown here is derived from an EMBL/GenBank/DDBJ whole genome shotgun (WGS) entry which is preliminary data.</text>
</comment>
<keyword evidence="2" id="KW-1133">Transmembrane helix</keyword>
<evidence type="ECO:0000313" key="4">
    <source>
        <dbReference type="Proteomes" id="UP000252254"/>
    </source>
</evidence>
<evidence type="ECO:0000256" key="2">
    <source>
        <dbReference type="SAM" id="Phobius"/>
    </source>
</evidence>
<dbReference type="OrthoDB" id="9812056at2"/>
<comment type="subcellular location">
    <subcellularLocation>
        <location evidence="1">Cell membrane</location>
        <topology evidence="1">Multi-pass membrane protein</topology>
    </subcellularLocation>
</comment>
<dbReference type="Pfam" id="PF06947">
    <property type="entry name" value="DUF1290"/>
    <property type="match status" value="1"/>
</dbReference>
<dbReference type="EMBL" id="QNRI01000001">
    <property type="protein sequence ID" value="RBP01885.1"/>
    <property type="molecule type" value="Genomic_DNA"/>
</dbReference>
<dbReference type="AlphaFoldDB" id="A0A366EKC6"/>
<keyword evidence="4" id="KW-1185">Reference proteome</keyword>
<dbReference type="Proteomes" id="UP000252254">
    <property type="component" value="Unassembled WGS sequence"/>
</dbReference>
<feature type="transmembrane region" description="Helical" evidence="2">
    <location>
        <begin position="83"/>
        <end position="102"/>
    </location>
</feature>
<feature type="transmembrane region" description="Helical" evidence="2">
    <location>
        <begin position="56"/>
        <end position="77"/>
    </location>
</feature>
<accession>A0A366EKC6</accession>
<dbReference type="RefSeq" id="WP_079709367.1">
    <property type="nucleotide sequence ID" value="NZ_BAABQN010000001.1"/>
</dbReference>
<dbReference type="PIRSF" id="PIRSF018579">
    <property type="entry name" value="Sbp"/>
    <property type="match status" value="1"/>
</dbReference>
<keyword evidence="1" id="KW-1003">Cell membrane</keyword>
<dbReference type="STRING" id="200904.GCA_900168775_01482"/>
<proteinExistence type="inferred from homology"/>
<dbReference type="InterPro" id="IPR009709">
    <property type="entry name" value="DUF1290"/>
</dbReference>
<keyword evidence="1 2" id="KW-0812">Transmembrane</keyword>
<sequence>MWLPAIFLVIGITLGFLTDYTIPEPFAPYLAVTILASLDALFGGMRAYVEHTFKHALFLSGFLLNTFLAGILTFLGIQFGLDLYLAAVFAFGIRIFKNLSLIRDYLFTIKKQEK</sequence>
<evidence type="ECO:0000313" key="3">
    <source>
        <dbReference type="EMBL" id="RBP01885.1"/>
    </source>
</evidence>
<organism evidence="3 4">
    <name type="scientific">Paraliobacillus ryukyuensis</name>
    <dbReference type="NCBI Taxonomy" id="200904"/>
    <lineage>
        <taxon>Bacteria</taxon>
        <taxon>Bacillati</taxon>
        <taxon>Bacillota</taxon>
        <taxon>Bacilli</taxon>
        <taxon>Bacillales</taxon>
        <taxon>Bacillaceae</taxon>
        <taxon>Paraliobacillus</taxon>
    </lineage>
</organism>
<keyword evidence="1 2" id="KW-0472">Membrane</keyword>
<name>A0A366EKC6_9BACI</name>
<reference evidence="3 4" key="1">
    <citation type="submission" date="2018-06" db="EMBL/GenBank/DDBJ databases">
        <title>Genomic Encyclopedia of Type Strains, Phase IV (KMG-IV): sequencing the most valuable type-strain genomes for metagenomic binning, comparative biology and taxonomic classification.</title>
        <authorList>
            <person name="Goeker M."/>
        </authorList>
    </citation>
    <scope>NUCLEOTIDE SEQUENCE [LARGE SCALE GENOMIC DNA]</scope>
    <source>
        <strain evidence="3 4">DSM 15140</strain>
    </source>
</reference>
<comment type="similarity">
    <text evidence="1">Belongs to the sbp family.</text>
</comment>
<evidence type="ECO:0000256" key="1">
    <source>
        <dbReference type="PIRNR" id="PIRNR018579"/>
    </source>
</evidence>
<dbReference type="GO" id="GO:0005886">
    <property type="term" value="C:plasma membrane"/>
    <property type="evidence" value="ECO:0007669"/>
    <property type="project" value="UniProtKB-SubCell"/>
</dbReference>
<feature type="transmembrane region" description="Helical" evidence="2">
    <location>
        <begin position="28"/>
        <end position="49"/>
    </location>
</feature>
<protein>
    <submittedName>
        <fullName evidence="3">Small basic protein</fullName>
    </submittedName>
</protein>